<feature type="region of interest" description="Disordered" evidence="1">
    <location>
        <begin position="1"/>
        <end position="49"/>
    </location>
</feature>
<organism evidence="2 3">
    <name type="scientific">Knipowitschia caucasica</name>
    <name type="common">Caucasian dwarf goby</name>
    <name type="synonym">Pomatoschistus caucasicus</name>
    <dbReference type="NCBI Taxonomy" id="637954"/>
    <lineage>
        <taxon>Eukaryota</taxon>
        <taxon>Metazoa</taxon>
        <taxon>Chordata</taxon>
        <taxon>Craniata</taxon>
        <taxon>Vertebrata</taxon>
        <taxon>Euteleostomi</taxon>
        <taxon>Actinopterygii</taxon>
        <taxon>Neopterygii</taxon>
        <taxon>Teleostei</taxon>
        <taxon>Neoteleostei</taxon>
        <taxon>Acanthomorphata</taxon>
        <taxon>Gobiaria</taxon>
        <taxon>Gobiiformes</taxon>
        <taxon>Gobioidei</taxon>
        <taxon>Gobiidae</taxon>
        <taxon>Gobiinae</taxon>
        <taxon>Knipowitschia</taxon>
    </lineage>
</organism>
<dbReference type="AlphaFoldDB" id="A0AAV2LZZ4"/>
<feature type="compositionally biased region" description="Polar residues" evidence="1">
    <location>
        <begin position="39"/>
        <end position="48"/>
    </location>
</feature>
<accession>A0AAV2LZZ4</accession>
<proteinExistence type="predicted"/>
<evidence type="ECO:0000313" key="3">
    <source>
        <dbReference type="Proteomes" id="UP001497482"/>
    </source>
</evidence>
<keyword evidence="3" id="KW-1185">Reference proteome</keyword>
<dbReference type="Proteomes" id="UP001497482">
    <property type="component" value="Chromosome 5"/>
</dbReference>
<feature type="compositionally biased region" description="Basic and acidic residues" evidence="1">
    <location>
        <begin position="1"/>
        <end position="11"/>
    </location>
</feature>
<sequence>MLKLKLEKHGASELTHGAHGRTTQGEVEEGECSARRLSTAENSSTPSDLLSELKREEEVSALTTVLMVK</sequence>
<name>A0AAV2LZZ4_KNICA</name>
<protein>
    <submittedName>
        <fullName evidence="2">Uncharacterized protein</fullName>
    </submittedName>
</protein>
<evidence type="ECO:0000256" key="1">
    <source>
        <dbReference type="SAM" id="MobiDB-lite"/>
    </source>
</evidence>
<evidence type="ECO:0000313" key="2">
    <source>
        <dbReference type="EMBL" id="CAL1606662.1"/>
    </source>
</evidence>
<dbReference type="EMBL" id="OZ035827">
    <property type="protein sequence ID" value="CAL1606662.1"/>
    <property type="molecule type" value="Genomic_DNA"/>
</dbReference>
<reference evidence="2 3" key="1">
    <citation type="submission" date="2024-04" db="EMBL/GenBank/DDBJ databases">
        <authorList>
            <person name="Waldvogel A.-M."/>
            <person name="Schoenle A."/>
        </authorList>
    </citation>
    <scope>NUCLEOTIDE SEQUENCE [LARGE SCALE GENOMIC DNA]</scope>
</reference>
<gene>
    <name evidence="2" type="ORF">KC01_LOCUS33793</name>
</gene>